<keyword evidence="3" id="KW-0547">Nucleotide-binding</keyword>
<dbReference type="InterPro" id="IPR003439">
    <property type="entry name" value="ABC_transporter-like_ATP-bd"/>
</dbReference>
<dbReference type="Pfam" id="PF00005">
    <property type="entry name" value="ABC_tran"/>
    <property type="match status" value="1"/>
</dbReference>
<evidence type="ECO:0000256" key="4">
    <source>
        <dbReference type="ARBA" id="ARBA00022833"/>
    </source>
</evidence>
<feature type="domain" description="ABC transporter" evidence="11">
    <location>
        <begin position="7"/>
        <end position="222"/>
    </location>
</feature>
<dbReference type="STRING" id="1748243.Tel_10170"/>
<evidence type="ECO:0000256" key="10">
    <source>
        <dbReference type="SAM" id="MobiDB-lite"/>
    </source>
</evidence>
<dbReference type="SMART" id="SM00382">
    <property type="entry name" value="AAA"/>
    <property type="match status" value="1"/>
</dbReference>
<evidence type="ECO:0000313" key="12">
    <source>
        <dbReference type="EMBL" id="ALP53480.1"/>
    </source>
</evidence>
<dbReference type="SUPFAM" id="SSF52540">
    <property type="entry name" value="P-loop containing nucleoside triphosphate hydrolases"/>
    <property type="match status" value="1"/>
</dbReference>
<accession>A0A0S2TEB5</accession>
<keyword evidence="5 12" id="KW-0067">ATP-binding</keyword>
<dbReference type="KEGG" id="tee:Tel_10170"/>
<evidence type="ECO:0000256" key="6">
    <source>
        <dbReference type="ARBA" id="ARBA00022906"/>
    </source>
</evidence>
<evidence type="ECO:0000256" key="8">
    <source>
        <dbReference type="ARBA" id="ARBA00023065"/>
    </source>
</evidence>
<dbReference type="PROSITE" id="PS50893">
    <property type="entry name" value="ABC_TRANSPORTER_2"/>
    <property type="match status" value="1"/>
</dbReference>
<dbReference type="FunFam" id="3.40.50.300:FF:000392">
    <property type="entry name" value="Zinc import ATP-binding protein ZnuC"/>
    <property type="match status" value="1"/>
</dbReference>
<dbReference type="PANTHER" id="PTHR42734:SF9">
    <property type="entry name" value="ZINC IMPORT ATP-BINDING PROTEIN ZNUC"/>
    <property type="match status" value="1"/>
</dbReference>
<name>A0A0S2TEB5_9GAMM</name>
<keyword evidence="6" id="KW-0864">Zinc transport</keyword>
<dbReference type="AlphaFoldDB" id="A0A0S2TEB5"/>
<evidence type="ECO:0000256" key="1">
    <source>
        <dbReference type="ARBA" id="ARBA00022448"/>
    </source>
</evidence>
<dbReference type="InterPro" id="IPR003593">
    <property type="entry name" value="AAA+_ATPase"/>
</dbReference>
<dbReference type="NCBIfam" id="NF007090">
    <property type="entry name" value="PRK09544.1"/>
    <property type="match status" value="1"/>
</dbReference>
<gene>
    <name evidence="12" type="ORF">Tel_10170</name>
</gene>
<evidence type="ECO:0000256" key="9">
    <source>
        <dbReference type="ARBA" id="ARBA00023136"/>
    </source>
</evidence>
<keyword evidence="13" id="KW-1185">Reference proteome</keyword>
<evidence type="ECO:0000256" key="2">
    <source>
        <dbReference type="ARBA" id="ARBA00022475"/>
    </source>
</evidence>
<dbReference type="GO" id="GO:0010043">
    <property type="term" value="P:response to zinc ion"/>
    <property type="evidence" value="ECO:0007669"/>
    <property type="project" value="TreeGrafter"/>
</dbReference>
<organism evidence="12 13">
    <name type="scientific">Candidatus Tenderia electrophaga</name>
    <dbReference type="NCBI Taxonomy" id="1748243"/>
    <lineage>
        <taxon>Bacteria</taxon>
        <taxon>Pseudomonadati</taxon>
        <taxon>Pseudomonadota</taxon>
        <taxon>Gammaproteobacteria</taxon>
        <taxon>Candidatus Tenderiales</taxon>
        <taxon>Candidatus Tenderiaceae</taxon>
        <taxon>Candidatus Tenderia</taxon>
    </lineage>
</organism>
<evidence type="ECO:0000256" key="7">
    <source>
        <dbReference type="ARBA" id="ARBA00022967"/>
    </source>
</evidence>
<reference evidence="12" key="1">
    <citation type="submission" date="2015-10" db="EMBL/GenBank/DDBJ databases">
        <title>Description of Candidatus Tenderia electrophaga gen. nov, sp. nov., an Uncultivated Electroautotroph from a Biocathode Enrichment.</title>
        <authorList>
            <person name="Eddie B.J."/>
            <person name="Malanoski A.P."/>
            <person name="Wang Z."/>
            <person name="Hall R.J."/>
            <person name="Oh S.D."/>
            <person name="Heiner C."/>
            <person name="Lin B."/>
            <person name="Strycharz-Glaven S.M."/>
        </authorList>
    </citation>
    <scope>NUCLEOTIDE SEQUENCE [LARGE SCALE GENOMIC DNA]</scope>
    <source>
        <strain evidence="12">NRL1</strain>
    </source>
</reference>
<dbReference type="Proteomes" id="UP000055136">
    <property type="component" value="Chromosome"/>
</dbReference>
<keyword evidence="4" id="KW-0862">Zinc</keyword>
<sequence length="254" mass="28139">MPGELLIETRNVNLRLQGRQILDAVDLSVQRDEIVTLIGPNGAGKSTLVRVILGLIKPDSGRVKIAAKTRIGYMPQRLSIDAVLPLTVRRFLTLAQRCSQTRLREVLTEVGAEQLLDAPMQTLSGGETQRVLLARAMLRQPDLLILDEPVQGVDVGGQEELYRLIGNIRSRHGCGILMISHDLHMVMSATDRVFCLNRHMCCSGTPDSVRSDPSYVALFGQAPILMPYSHRHDHGHDAHGNIVPDDRHKECEHG</sequence>
<keyword evidence="2" id="KW-1003">Cell membrane</keyword>
<feature type="region of interest" description="Disordered" evidence="10">
    <location>
        <begin position="235"/>
        <end position="254"/>
    </location>
</feature>
<evidence type="ECO:0000256" key="3">
    <source>
        <dbReference type="ARBA" id="ARBA00022741"/>
    </source>
</evidence>
<dbReference type="CDD" id="cd03235">
    <property type="entry name" value="ABC_Metallic_Cations"/>
    <property type="match status" value="1"/>
</dbReference>
<proteinExistence type="predicted"/>
<keyword evidence="1" id="KW-0813">Transport</keyword>
<dbReference type="GO" id="GO:0016887">
    <property type="term" value="F:ATP hydrolysis activity"/>
    <property type="evidence" value="ECO:0007669"/>
    <property type="project" value="InterPro"/>
</dbReference>
<dbReference type="InterPro" id="IPR027417">
    <property type="entry name" value="P-loop_NTPase"/>
</dbReference>
<evidence type="ECO:0000256" key="5">
    <source>
        <dbReference type="ARBA" id="ARBA00022840"/>
    </source>
</evidence>
<dbReference type="GO" id="GO:0005524">
    <property type="term" value="F:ATP binding"/>
    <property type="evidence" value="ECO:0007669"/>
    <property type="project" value="UniProtKB-KW"/>
</dbReference>
<evidence type="ECO:0000259" key="11">
    <source>
        <dbReference type="PROSITE" id="PS50893"/>
    </source>
</evidence>
<dbReference type="Gene3D" id="3.40.50.300">
    <property type="entry name" value="P-loop containing nucleotide triphosphate hydrolases"/>
    <property type="match status" value="1"/>
</dbReference>
<keyword evidence="7" id="KW-1278">Translocase</keyword>
<keyword evidence="9" id="KW-0472">Membrane</keyword>
<dbReference type="PANTHER" id="PTHR42734">
    <property type="entry name" value="METAL TRANSPORT SYSTEM ATP-BINDING PROTEIN TM_0124-RELATED"/>
    <property type="match status" value="1"/>
</dbReference>
<protein>
    <submittedName>
        <fullName evidence="12">Zinc ABC transporter ATP-binding protein</fullName>
    </submittedName>
</protein>
<dbReference type="InterPro" id="IPR050153">
    <property type="entry name" value="Metal_Ion_Import_ABC"/>
</dbReference>
<evidence type="ECO:0000313" key="13">
    <source>
        <dbReference type="Proteomes" id="UP000055136"/>
    </source>
</evidence>
<dbReference type="EMBL" id="CP013099">
    <property type="protein sequence ID" value="ALP53480.1"/>
    <property type="molecule type" value="Genomic_DNA"/>
</dbReference>
<keyword evidence="8" id="KW-0406">Ion transport</keyword>
<dbReference type="GO" id="GO:0006829">
    <property type="term" value="P:zinc ion transport"/>
    <property type="evidence" value="ECO:0007669"/>
    <property type="project" value="UniProtKB-KW"/>
</dbReference>